<feature type="coiled-coil region" evidence="1">
    <location>
        <begin position="144"/>
        <end position="199"/>
    </location>
</feature>
<reference evidence="3 4" key="2">
    <citation type="submission" date="2024-07" db="EMBL/GenBank/DDBJ databases">
        <authorList>
            <person name="Akdeniz Z."/>
        </authorList>
    </citation>
    <scope>NUCLEOTIDE SEQUENCE [LARGE SCALE GENOMIC DNA]</scope>
</reference>
<keyword evidence="1" id="KW-0175">Coiled coil</keyword>
<reference evidence="2" key="1">
    <citation type="submission" date="2023-06" db="EMBL/GenBank/DDBJ databases">
        <authorList>
            <person name="Kurt Z."/>
        </authorList>
    </citation>
    <scope>NUCLEOTIDE SEQUENCE</scope>
</reference>
<evidence type="ECO:0000256" key="1">
    <source>
        <dbReference type="SAM" id="Coils"/>
    </source>
</evidence>
<dbReference type="EMBL" id="CAXDID020000889">
    <property type="protein sequence ID" value="CAL6115538.1"/>
    <property type="molecule type" value="Genomic_DNA"/>
</dbReference>
<protein>
    <submittedName>
        <fullName evidence="3">Hypothetical_protein</fullName>
    </submittedName>
</protein>
<evidence type="ECO:0000313" key="2">
    <source>
        <dbReference type="EMBL" id="CAI9918584.1"/>
    </source>
</evidence>
<name>A0AA86NG71_9EUKA</name>
<keyword evidence="4" id="KW-1185">Reference proteome</keyword>
<proteinExistence type="predicted"/>
<feature type="coiled-coil region" evidence="1">
    <location>
        <begin position="329"/>
        <end position="377"/>
    </location>
</feature>
<evidence type="ECO:0000313" key="4">
    <source>
        <dbReference type="Proteomes" id="UP001642409"/>
    </source>
</evidence>
<evidence type="ECO:0000313" key="3">
    <source>
        <dbReference type="EMBL" id="CAL6115538.1"/>
    </source>
</evidence>
<dbReference type="EMBL" id="CATOUU010000161">
    <property type="protein sequence ID" value="CAI9918584.1"/>
    <property type="molecule type" value="Genomic_DNA"/>
</dbReference>
<gene>
    <name evidence="2" type="ORF">HINF_LOCUS6229</name>
    <name evidence="3" type="ORF">HINF_LOCUS78669</name>
</gene>
<accession>A0AA86NG71</accession>
<sequence length="417" mass="48882">MSSHFNLVMSKNITYEQYVTSELQNSVIYKQPLNIHVKTLQNMLKASVSVEKNKVVIDNNSIIQTIISIVDVLFVQQRIHDQEQNKLIDEANQSNLSATNQLQQIERQIVGIFSRAEFQPDVQQNMTLQLLQFEELICQQQNDLKQLQLENQSYKNEVTSAQNQIQQLVAEQEQLQSNISKISQENYHLNNNLSKLQNEHLASSKQLEQYSYAYEELQILKAEHDLVLEAKQYALQEIGLVQCELQHSQYELLQIKESLNVSESNNEIFQEQLQKQKYAFNLLTEQLTSSNAKYEELQKKSSESLNICDRLQQFLTNNQYSDFNLIQNLQLFESNYNKHQQTVINLQSELQTAQADLIQKRNQLEQFKAKYDLQNKQTENTRKKMQKLYDAQIKQHKKDMQVFEQILGRGELIETPE</sequence>
<organism evidence="2">
    <name type="scientific">Hexamita inflata</name>
    <dbReference type="NCBI Taxonomy" id="28002"/>
    <lineage>
        <taxon>Eukaryota</taxon>
        <taxon>Metamonada</taxon>
        <taxon>Diplomonadida</taxon>
        <taxon>Hexamitidae</taxon>
        <taxon>Hexamitinae</taxon>
        <taxon>Hexamita</taxon>
    </lineage>
</organism>
<comment type="caution">
    <text evidence="2">The sequence shown here is derived from an EMBL/GenBank/DDBJ whole genome shotgun (WGS) entry which is preliminary data.</text>
</comment>
<dbReference type="AlphaFoldDB" id="A0AA86NG71"/>
<dbReference type="Proteomes" id="UP001642409">
    <property type="component" value="Unassembled WGS sequence"/>
</dbReference>